<dbReference type="EMBL" id="JAAGAX010000006">
    <property type="protein sequence ID" value="KAF2309996.1"/>
    <property type="molecule type" value="Genomic_DNA"/>
</dbReference>
<keyword evidence="5" id="KW-0472">Membrane</keyword>
<keyword evidence="7" id="KW-1185">Reference proteome</keyword>
<keyword evidence="4" id="KW-1133">Transmembrane helix</keyword>
<evidence type="ECO:0000256" key="2">
    <source>
        <dbReference type="ARBA" id="ARBA00006070"/>
    </source>
</evidence>
<organism evidence="6 7">
    <name type="scientific">Hevea brasiliensis</name>
    <name type="common">Para rubber tree</name>
    <name type="synonym">Siphonia brasiliensis</name>
    <dbReference type="NCBI Taxonomy" id="3981"/>
    <lineage>
        <taxon>Eukaryota</taxon>
        <taxon>Viridiplantae</taxon>
        <taxon>Streptophyta</taxon>
        <taxon>Embryophyta</taxon>
        <taxon>Tracheophyta</taxon>
        <taxon>Spermatophyta</taxon>
        <taxon>Magnoliopsida</taxon>
        <taxon>eudicotyledons</taxon>
        <taxon>Gunneridae</taxon>
        <taxon>Pentapetalae</taxon>
        <taxon>rosids</taxon>
        <taxon>fabids</taxon>
        <taxon>Malpighiales</taxon>
        <taxon>Euphorbiaceae</taxon>
        <taxon>Crotonoideae</taxon>
        <taxon>Micrandreae</taxon>
        <taxon>Hevea</taxon>
    </lineage>
</organism>
<dbReference type="GO" id="GO:0000139">
    <property type="term" value="C:Golgi membrane"/>
    <property type="evidence" value="ECO:0007669"/>
    <property type="project" value="TreeGrafter"/>
</dbReference>
<evidence type="ECO:0000256" key="3">
    <source>
        <dbReference type="ARBA" id="ARBA00022692"/>
    </source>
</evidence>
<dbReference type="PANTHER" id="PTHR10743">
    <property type="entry name" value="PROTEIN RER1"/>
    <property type="match status" value="1"/>
</dbReference>
<evidence type="ECO:0000313" key="6">
    <source>
        <dbReference type="EMBL" id="KAF2309996.1"/>
    </source>
</evidence>
<dbReference type="Pfam" id="PF03248">
    <property type="entry name" value="Rer1"/>
    <property type="match status" value="2"/>
</dbReference>
<name>A0A6A6MCQ0_HEVBR</name>
<dbReference type="AlphaFoldDB" id="A0A6A6MCQ0"/>
<evidence type="ECO:0000313" key="7">
    <source>
        <dbReference type="Proteomes" id="UP000467840"/>
    </source>
</evidence>
<dbReference type="GO" id="GO:0005783">
    <property type="term" value="C:endoplasmic reticulum"/>
    <property type="evidence" value="ECO:0007669"/>
    <property type="project" value="GOC"/>
</dbReference>
<keyword evidence="3" id="KW-0812">Transmembrane</keyword>
<comment type="subcellular location">
    <subcellularLocation>
        <location evidence="1">Membrane</location>
        <topology evidence="1">Multi-pass membrane protein</topology>
    </subcellularLocation>
</comment>
<dbReference type="PANTHER" id="PTHR10743:SF24">
    <property type="entry name" value="PROTEIN RER1"/>
    <property type="match status" value="1"/>
</dbReference>
<dbReference type="Proteomes" id="UP000467840">
    <property type="component" value="Chromosome 14"/>
</dbReference>
<proteinExistence type="inferred from homology"/>
<dbReference type="GO" id="GO:0006890">
    <property type="term" value="P:retrograde vesicle-mediated transport, Golgi to endoplasmic reticulum"/>
    <property type="evidence" value="ECO:0007669"/>
    <property type="project" value="TreeGrafter"/>
</dbReference>
<sequence>MEGAEGDAASTMTPLAKLRNDLSRAFQYYLDRSTPHPMQRWLGTLATAAIYTLRVYYVQVLDGASLPTKESDEFKPFIRRLPEFKFW</sequence>
<dbReference type="GO" id="GO:0006621">
    <property type="term" value="P:protein retention in ER lumen"/>
    <property type="evidence" value="ECO:0007669"/>
    <property type="project" value="TreeGrafter"/>
</dbReference>
<gene>
    <name evidence="6" type="ORF">GH714_006105</name>
</gene>
<comment type="similarity">
    <text evidence="2">Belongs to the RER1 family.</text>
</comment>
<protein>
    <submittedName>
        <fullName evidence="6">Uncharacterized protein</fullName>
    </submittedName>
</protein>
<accession>A0A6A6MCQ0</accession>
<reference evidence="6 7" key="1">
    <citation type="journal article" date="2020" name="Mol. Plant">
        <title>The Chromosome-Based Rubber Tree Genome Provides New Insights into Spurge Genome Evolution and Rubber Biosynthesis.</title>
        <authorList>
            <person name="Liu J."/>
            <person name="Shi C."/>
            <person name="Shi C.C."/>
            <person name="Li W."/>
            <person name="Zhang Q.J."/>
            <person name="Zhang Y."/>
            <person name="Li K."/>
            <person name="Lu H.F."/>
            <person name="Shi C."/>
            <person name="Zhu S.T."/>
            <person name="Xiao Z.Y."/>
            <person name="Nan H."/>
            <person name="Yue Y."/>
            <person name="Zhu X.G."/>
            <person name="Wu Y."/>
            <person name="Hong X.N."/>
            <person name="Fan G.Y."/>
            <person name="Tong Y."/>
            <person name="Zhang D."/>
            <person name="Mao C.L."/>
            <person name="Liu Y.L."/>
            <person name="Hao S.J."/>
            <person name="Liu W.Q."/>
            <person name="Lv M.Q."/>
            <person name="Zhang H.B."/>
            <person name="Liu Y."/>
            <person name="Hu-Tang G.R."/>
            <person name="Wang J.P."/>
            <person name="Wang J.H."/>
            <person name="Sun Y.H."/>
            <person name="Ni S.B."/>
            <person name="Chen W.B."/>
            <person name="Zhang X.C."/>
            <person name="Jiao Y.N."/>
            <person name="Eichler E.E."/>
            <person name="Li G.H."/>
            <person name="Liu X."/>
            <person name="Gao L.Z."/>
        </authorList>
    </citation>
    <scope>NUCLEOTIDE SEQUENCE [LARGE SCALE GENOMIC DNA]</scope>
    <source>
        <strain evidence="7">cv. GT1</strain>
        <tissue evidence="6">Leaf</tissue>
    </source>
</reference>
<dbReference type="InterPro" id="IPR004932">
    <property type="entry name" value="Rer1"/>
</dbReference>
<comment type="caution">
    <text evidence="6">The sequence shown here is derived from an EMBL/GenBank/DDBJ whole genome shotgun (WGS) entry which is preliminary data.</text>
</comment>
<evidence type="ECO:0000256" key="5">
    <source>
        <dbReference type="ARBA" id="ARBA00023136"/>
    </source>
</evidence>
<evidence type="ECO:0000256" key="4">
    <source>
        <dbReference type="ARBA" id="ARBA00022989"/>
    </source>
</evidence>
<evidence type="ECO:0000256" key="1">
    <source>
        <dbReference type="ARBA" id="ARBA00004141"/>
    </source>
</evidence>